<keyword evidence="4" id="KW-1185">Reference proteome</keyword>
<evidence type="ECO:0000256" key="1">
    <source>
        <dbReference type="SAM" id="SignalP"/>
    </source>
</evidence>
<evidence type="ECO:0000313" key="3">
    <source>
        <dbReference type="EMBL" id="RYN72139.1"/>
    </source>
</evidence>
<dbReference type="GeneID" id="29109312"/>
<evidence type="ECO:0000313" key="4">
    <source>
        <dbReference type="Proteomes" id="UP000077248"/>
    </source>
</evidence>
<gene>
    <name evidence="3" type="ORF">AA0117_g8896</name>
    <name evidence="2" type="ORF">CC77DRAFT_1011582</name>
</gene>
<evidence type="ECO:0008006" key="6">
    <source>
        <dbReference type="Google" id="ProtNLM"/>
    </source>
</evidence>
<name>A0A177DBC0_ALTAL</name>
<dbReference type="STRING" id="5599.A0A177DBC0"/>
<dbReference type="RefSeq" id="XP_018382525.1">
    <property type="nucleotide sequence ID" value="XM_018523718.1"/>
</dbReference>
<dbReference type="EMBL" id="PDXD01000028">
    <property type="protein sequence ID" value="RYN72139.1"/>
    <property type="molecule type" value="Genomic_DNA"/>
</dbReference>
<feature type="signal peptide" evidence="1">
    <location>
        <begin position="1"/>
        <end position="18"/>
    </location>
</feature>
<proteinExistence type="predicted"/>
<sequence length="103" mass="10809">MRLQASILLCALASAASAYLVEPPTPAAADTVPNCSAWQIAEPGMSSCNNIASRHGLPIYQVGPWNPSCKNSDAFVVGNSYCIEVNGKECYEIGEGACQGDDQ</sequence>
<evidence type="ECO:0000313" key="2">
    <source>
        <dbReference type="EMBL" id="OAG17104.1"/>
    </source>
</evidence>
<dbReference type="Proteomes" id="UP000077248">
    <property type="component" value="Unassembled WGS sequence"/>
</dbReference>
<accession>A0A177DBC0</accession>
<dbReference type="InterPro" id="IPR036779">
    <property type="entry name" value="LysM_dom_sf"/>
</dbReference>
<organism evidence="2 4">
    <name type="scientific">Alternaria alternata</name>
    <name type="common">Alternaria rot fungus</name>
    <name type="synonym">Torula alternata</name>
    <dbReference type="NCBI Taxonomy" id="5599"/>
    <lineage>
        <taxon>Eukaryota</taxon>
        <taxon>Fungi</taxon>
        <taxon>Dikarya</taxon>
        <taxon>Ascomycota</taxon>
        <taxon>Pezizomycotina</taxon>
        <taxon>Dothideomycetes</taxon>
        <taxon>Pleosporomycetidae</taxon>
        <taxon>Pleosporales</taxon>
        <taxon>Pleosporineae</taxon>
        <taxon>Pleosporaceae</taxon>
        <taxon>Alternaria</taxon>
        <taxon>Alternaria sect. Alternaria</taxon>
        <taxon>Alternaria alternata complex</taxon>
    </lineage>
</organism>
<reference evidence="2 4" key="1">
    <citation type="submission" date="2016-05" db="EMBL/GenBank/DDBJ databases">
        <title>Comparative analysis of secretome profiles of manganese(II)-oxidizing ascomycete fungi.</title>
        <authorList>
            <consortium name="DOE Joint Genome Institute"/>
            <person name="Zeiner C.A."/>
            <person name="Purvine S.O."/>
            <person name="Zink E.M."/>
            <person name="Wu S."/>
            <person name="Pasa-Tolic L."/>
            <person name="Chaput D.L."/>
            <person name="Haridas S."/>
            <person name="Grigoriev I.V."/>
            <person name="Santelli C.M."/>
            <person name="Hansel C.M."/>
        </authorList>
    </citation>
    <scope>NUCLEOTIDE SEQUENCE [LARGE SCALE GENOMIC DNA]</scope>
    <source>
        <strain evidence="2 4">SRC1lrK2f</strain>
    </source>
</reference>
<reference evidence="3" key="3">
    <citation type="journal article" date="2019" name="J. ISSAAS">
        <title>Genomics, evolutionary history and diagnostics of the Alternaria alternata species group including apple and Asian pear pathotypes.</title>
        <authorList>
            <person name="Armitage A.D."/>
            <person name="Cockerton H.M."/>
            <person name="Sreenivasaprasad S."/>
            <person name="Woodhall J."/>
            <person name="Lane C."/>
            <person name="Harrison R.J."/>
            <person name="Clarkson J.P."/>
        </authorList>
    </citation>
    <scope>NUCLEOTIDE SEQUENCE</scope>
    <source>
        <strain evidence="3">FERA 1177</strain>
    </source>
</reference>
<dbReference type="AlphaFoldDB" id="A0A177DBC0"/>
<dbReference type="VEuPathDB" id="FungiDB:CC77DRAFT_1011582"/>
<dbReference type="Proteomes" id="UP000291422">
    <property type="component" value="Unassembled WGS sequence"/>
</dbReference>
<evidence type="ECO:0000313" key="5">
    <source>
        <dbReference type="Proteomes" id="UP000291422"/>
    </source>
</evidence>
<feature type="chain" id="PRO_5040569647" description="LysM domain-containing protein" evidence="1">
    <location>
        <begin position="19"/>
        <end position="103"/>
    </location>
</feature>
<protein>
    <recommendedName>
        <fullName evidence="6">LysM domain-containing protein</fullName>
    </recommendedName>
</protein>
<dbReference type="EMBL" id="KV441487">
    <property type="protein sequence ID" value="OAG17104.1"/>
    <property type="molecule type" value="Genomic_DNA"/>
</dbReference>
<dbReference type="KEGG" id="aalt:CC77DRAFT_1011582"/>
<reference evidence="5" key="2">
    <citation type="journal article" date="2019" name="bioRxiv">
        <title>Genomics, evolutionary history and diagnostics of the Alternaria alternata species group including apple and Asian pear pathotypes.</title>
        <authorList>
            <person name="Armitage A.D."/>
            <person name="Cockerton H.M."/>
            <person name="Sreenivasaprasad S."/>
            <person name="Woodhall J.W."/>
            <person name="Lane C.R."/>
            <person name="Harrison R.J."/>
            <person name="Clarkson J.P."/>
        </authorList>
    </citation>
    <scope>NUCLEOTIDE SEQUENCE [LARGE SCALE GENOMIC DNA]</scope>
    <source>
        <strain evidence="5">FERA 1177</strain>
    </source>
</reference>
<keyword evidence="1" id="KW-0732">Signal</keyword>
<dbReference type="Gene3D" id="3.10.350.10">
    <property type="entry name" value="LysM domain"/>
    <property type="match status" value="1"/>
</dbReference>